<accession>A0ABT9Q834</accession>
<evidence type="ECO:0000313" key="2">
    <source>
        <dbReference type="EMBL" id="MDP9842894.1"/>
    </source>
</evidence>
<name>A0ABT9Q834_9ACTN</name>
<evidence type="ECO:0000256" key="1">
    <source>
        <dbReference type="SAM" id="Phobius"/>
    </source>
</evidence>
<proteinExistence type="predicted"/>
<feature type="transmembrane region" description="Helical" evidence="1">
    <location>
        <begin position="16"/>
        <end position="35"/>
    </location>
</feature>
<comment type="caution">
    <text evidence="2">The sequence shown here is derived from an EMBL/GenBank/DDBJ whole genome shotgun (WGS) entry which is preliminary data.</text>
</comment>
<keyword evidence="3" id="KW-1185">Reference proteome</keyword>
<feature type="transmembrane region" description="Helical" evidence="1">
    <location>
        <begin position="47"/>
        <end position="70"/>
    </location>
</feature>
<organism evidence="2 3">
    <name type="scientific">Streptosporangium lutulentum</name>
    <dbReference type="NCBI Taxonomy" id="1461250"/>
    <lineage>
        <taxon>Bacteria</taxon>
        <taxon>Bacillati</taxon>
        <taxon>Actinomycetota</taxon>
        <taxon>Actinomycetes</taxon>
        <taxon>Streptosporangiales</taxon>
        <taxon>Streptosporangiaceae</taxon>
        <taxon>Streptosporangium</taxon>
    </lineage>
</organism>
<gene>
    <name evidence="2" type="ORF">J2853_002105</name>
</gene>
<keyword evidence="1" id="KW-1133">Transmembrane helix</keyword>
<keyword evidence="1" id="KW-0812">Transmembrane</keyword>
<keyword evidence="1" id="KW-0472">Membrane</keyword>
<dbReference type="Proteomes" id="UP001225356">
    <property type="component" value="Unassembled WGS sequence"/>
</dbReference>
<evidence type="ECO:0000313" key="3">
    <source>
        <dbReference type="Proteomes" id="UP001225356"/>
    </source>
</evidence>
<dbReference type="EMBL" id="JAUSQU010000001">
    <property type="protein sequence ID" value="MDP9842894.1"/>
    <property type="molecule type" value="Genomic_DNA"/>
</dbReference>
<protein>
    <submittedName>
        <fullName evidence="2">Membrane protein YhdT</fullName>
    </submittedName>
</protein>
<reference evidence="2 3" key="1">
    <citation type="submission" date="2023-07" db="EMBL/GenBank/DDBJ databases">
        <title>Sequencing the genomes of 1000 actinobacteria strains.</title>
        <authorList>
            <person name="Klenk H.-P."/>
        </authorList>
    </citation>
    <scope>NUCLEOTIDE SEQUENCE [LARGE SCALE GENOMIC DNA]</scope>
    <source>
        <strain evidence="2 3">DSM 46740</strain>
    </source>
</reference>
<sequence length="170" mass="18336">MPLAPYQRAVFTASAWSVRPLLVAVALTALIMWVGVERYADGHDITLIGFAGWYSMIGLVFPLFIAAPAYTRVQIDGSGVTVRVPMLPVLSRTVPYEGIRFAEVGSESPPGRYRLSDTDSGWGVVTGKGPVLVVSLADSRSFVYSTREAETAARLINGWLNRQRGGAASC</sequence>
<dbReference type="RefSeq" id="WP_307556762.1">
    <property type="nucleotide sequence ID" value="NZ_JAUSQU010000001.1"/>
</dbReference>